<comment type="caution">
    <text evidence="1">The sequence shown here is derived from an EMBL/GenBank/DDBJ whole genome shotgun (WGS) entry which is preliminary data.</text>
</comment>
<name>A0A0F8YQ28_9ZZZZ</name>
<protein>
    <submittedName>
        <fullName evidence="1">Uncharacterized protein</fullName>
    </submittedName>
</protein>
<reference evidence="1" key="1">
    <citation type="journal article" date="2015" name="Nature">
        <title>Complex archaea that bridge the gap between prokaryotes and eukaryotes.</title>
        <authorList>
            <person name="Spang A."/>
            <person name="Saw J.H."/>
            <person name="Jorgensen S.L."/>
            <person name="Zaremba-Niedzwiedzka K."/>
            <person name="Martijn J."/>
            <person name="Lind A.E."/>
            <person name="van Eijk R."/>
            <person name="Schleper C."/>
            <person name="Guy L."/>
            <person name="Ettema T.J."/>
        </authorList>
    </citation>
    <scope>NUCLEOTIDE SEQUENCE</scope>
</reference>
<accession>A0A0F8YQ28</accession>
<dbReference type="EMBL" id="LAZR01068146">
    <property type="protein sequence ID" value="KKK50191.1"/>
    <property type="molecule type" value="Genomic_DNA"/>
</dbReference>
<evidence type="ECO:0000313" key="1">
    <source>
        <dbReference type="EMBL" id="KKK50191.1"/>
    </source>
</evidence>
<gene>
    <name evidence="1" type="ORF">LCGC14_3127510</name>
</gene>
<organism evidence="1">
    <name type="scientific">marine sediment metagenome</name>
    <dbReference type="NCBI Taxonomy" id="412755"/>
    <lineage>
        <taxon>unclassified sequences</taxon>
        <taxon>metagenomes</taxon>
        <taxon>ecological metagenomes</taxon>
    </lineage>
</organism>
<proteinExistence type="predicted"/>
<dbReference type="AlphaFoldDB" id="A0A0F8YQ28"/>
<sequence>MPEITVSTDDGKVAIHILVSEKDIAIFIADNCDTTPIDGLETDKDSIMVLASEATKADTAVAKADDDIPPVRTQFGELE</sequence>